<evidence type="ECO:0000259" key="1">
    <source>
        <dbReference type="Pfam" id="PF06439"/>
    </source>
</evidence>
<keyword evidence="3" id="KW-1185">Reference proteome</keyword>
<gene>
    <name evidence="2" type="ORF">GO620_008910</name>
</gene>
<protein>
    <submittedName>
        <fullName evidence="2">DUF1080 domain-containing protein</fullName>
    </submittedName>
</protein>
<evidence type="ECO:0000313" key="2">
    <source>
        <dbReference type="EMBL" id="QQL48315.1"/>
    </source>
</evidence>
<dbReference type="Pfam" id="PF06439">
    <property type="entry name" value="3keto-disac_hyd"/>
    <property type="match status" value="1"/>
</dbReference>
<evidence type="ECO:0000313" key="3">
    <source>
        <dbReference type="Proteomes" id="UP000429232"/>
    </source>
</evidence>
<feature type="domain" description="3-keto-alpha-glucoside-1,2-lyase/3-keto-2-hydroxy-glucal hydratase" evidence="1">
    <location>
        <begin position="38"/>
        <end position="240"/>
    </location>
</feature>
<dbReference type="InterPro" id="IPR010496">
    <property type="entry name" value="AL/BT2_dom"/>
</dbReference>
<dbReference type="AlphaFoldDB" id="A0A6I4INZ4"/>
<dbReference type="Proteomes" id="UP000429232">
    <property type="component" value="Chromosome"/>
</dbReference>
<dbReference type="PROSITE" id="PS51257">
    <property type="entry name" value="PROKAR_LIPOPROTEIN"/>
    <property type="match status" value="1"/>
</dbReference>
<name>A0A6I4INZ4_9SPHI</name>
<dbReference type="EMBL" id="CP066775">
    <property type="protein sequence ID" value="QQL48315.1"/>
    <property type="molecule type" value="Genomic_DNA"/>
</dbReference>
<reference evidence="2 3" key="1">
    <citation type="submission" date="2020-12" db="EMBL/GenBank/DDBJ databases">
        <title>HMF7856_wgs.fasta genome submission.</title>
        <authorList>
            <person name="Kang H."/>
            <person name="Kim H."/>
            <person name="Joh K."/>
        </authorList>
    </citation>
    <scope>NUCLEOTIDE SEQUENCE [LARGE SCALE GENOMIC DNA]</scope>
    <source>
        <strain evidence="2 3">HMF7856</strain>
    </source>
</reference>
<sequence length="242" mass="27354">MKPFKLLAALIAPAVIGISSCTQQPQHNTLTNAEKKDGWHLLFDGESLKGWHIYNKGNVPAAWEVKDGELWCNTSTKNKTRADLTTDNTYENFEMSFEWKVGKGGNSGVIFDVQEDAKYPATFMTGPEYQMLDDENSAVHKGNPYQIAGALYNVIPTNGAAKPVPFGQWNQSKFEQKNGKLTFWLNGKKTLEADMNAESWKEAIQKGNMKFYPDFGKFTKGKITLQDHNDLVYFRDIKIKEL</sequence>
<dbReference type="RefSeq" id="WP_157525873.1">
    <property type="nucleotide sequence ID" value="NZ_CP066775.1"/>
</dbReference>
<proteinExistence type="predicted"/>
<dbReference type="GO" id="GO:0016787">
    <property type="term" value="F:hydrolase activity"/>
    <property type="evidence" value="ECO:0007669"/>
    <property type="project" value="InterPro"/>
</dbReference>
<dbReference type="Gene3D" id="2.60.120.560">
    <property type="entry name" value="Exo-inulinase, domain 1"/>
    <property type="match status" value="1"/>
</dbReference>
<accession>A0A6I4INZ4</accession>
<organism evidence="2 3">
    <name type="scientific">Mucilaginibacter ginkgonis</name>
    <dbReference type="NCBI Taxonomy" id="2682091"/>
    <lineage>
        <taxon>Bacteria</taxon>
        <taxon>Pseudomonadati</taxon>
        <taxon>Bacteroidota</taxon>
        <taxon>Sphingobacteriia</taxon>
        <taxon>Sphingobacteriales</taxon>
        <taxon>Sphingobacteriaceae</taxon>
        <taxon>Mucilaginibacter</taxon>
    </lineage>
</organism>
<dbReference type="KEGG" id="mgik:GO620_008910"/>